<proteinExistence type="predicted"/>
<protein>
    <submittedName>
        <fullName evidence="2">ORF34</fullName>
    </submittedName>
</protein>
<sequence length="329" mass="37515">MFNLTNLMNDGDPTESKKYYSSVGLAMSLCESVPGQFKLIETPINSFVLVTNVMPEDTRPWNSHNSKEIDFSNIHLPRLKKLDELTHWDVHKSSHNTTDPKTNPLDQEPPSHYLVYSSNSWKRAILLDKQEVIKEALDKLALPINWKGLVTEDPYPLIWLLFYGQNSFCSNNECLFFKKFGYRGAILFPPHVYSPSDDSLSFITNVCKYIKFLYGDQFKGEMIQQGSELPFDLNRLIDALAKLKFVCDSGVYISRTCLLCNLYKQNLTRSRISVGNFYGSIILGGCGKKYLAQDIQTERCVDSGDSILCPSYDLTRLLNDLRDPINGPF</sequence>
<dbReference type="KEGG" id="vg:26100425"/>
<evidence type="ECO:0000256" key="1">
    <source>
        <dbReference type="SAM" id="MobiDB-lite"/>
    </source>
</evidence>
<reference evidence="2 3" key="1">
    <citation type="journal article" date="2015" name="Genome Announc.">
        <title>First Complete Genome Sequence of Felis catus Gammaherpesvirus 1.</title>
        <authorList>
            <person name="Troyer R.M."/>
            <person name="Lee J.S."/>
            <person name="Vuyisich M."/>
            <person name="Chain P."/>
            <person name="Lo C.C."/>
            <person name="Kronmiller B."/>
            <person name="Bracha S."/>
            <person name="Avery A.C."/>
            <person name="VandeWoude S."/>
        </authorList>
    </citation>
    <scope>NUCLEOTIDE SEQUENCE [LARGE SCALE GENOMIC DNA]</scope>
    <source>
        <strain evidence="2">31286</strain>
    </source>
</reference>
<dbReference type="Pfam" id="PF03038">
    <property type="entry name" value="Herpes_UL95"/>
    <property type="match status" value="1"/>
</dbReference>
<organism evidence="2 3">
    <name type="scientific">Felid gammaherpesvirus 1</name>
    <dbReference type="NCBI Taxonomy" id="2560468"/>
    <lineage>
        <taxon>Viruses</taxon>
        <taxon>Duplodnaviria</taxon>
        <taxon>Heunggongvirae</taxon>
        <taxon>Peploviricota</taxon>
        <taxon>Herviviricetes</taxon>
        <taxon>Herpesvirales</taxon>
        <taxon>Orthoherpesviridae</taxon>
        <taxon>Gammaherpesvirinae</taxon>
        <taxon>Percavirus</taxon>
        <taxon>Percavirus felidgamma1</taxon>
    </lineage>
</organism>
<dbReference type="GeneID" id="26100425"/>
<feature type="region of interest" description="Disordered" evidence="1">
    <location>
        <begin position="92"/>
        <end position="111"/>
    </location>
</feature>
<keyword evidence="3" id="KW-1185">Reference proteome</keyword>
<dbReference type="RefSeq" id="YP_009173911.1">
    <property type="nucleotide sequence ID" value="NC_028099.1"/>
</dbReference>
<dbReference type="InterPro" id="IPR004280">
    <property type="entry name" value="Herpes_UL95"/>
</dbReference>
<evidence type="ECO:0000313" key="2">
    <source>
        <dbReference type="EMBL" id="ALE14746.1"/>
    </source>
</evidence>
<dbReference type="EMBL" id="KT595939">
    <property type="protein sequence ID" value="ALE14746.1"/>
    <property type="molecule type" value="Genomic_DNA"/>
</dbReference>
<accession>A0A0M3T9C8</accession>
<name>A0A0M3T9C8_9GAMA</name>
<evidence type="ECO:0000313" key="3">
    <source>
        <dbReference type="Proteomes" id="UP000152314"/>
    </source>
</evidence>
<feature type="compositionally biased region" description="Polar residues" evidence="1">
    <location>
        <begin position="95"/>
        <end position="105"/>
    </location>
</feature>
<dbReference type="Proteomes" id="UP000152314">
    <property type="component" value="Segment"/>
</dbReference>
<dbReference type="OrthoDB" id="9587at10239"/>